<dbReference type="Pfam" id="PF05448">
    <property type="entry name" value="AXE1"/>
    <property type="match status" value="1"/>
</dbReference>
<dbReference type="SUPFAM" id="SSF53474">
    <property type="entry name" value="alpha/beta-Hydrolases"/>
    <property type="match status" value="1"/>
</dbReference>
<feature type="domain" description="Acetyl xylan esterase" evidence="3">
    <location>
        <begin position="36"/>
        <end position="310"/>
    </location>
</feature>
<gene>
    <name evidence="4" type="primary">cah</name>
    <name evidence="4" type="ORF">SRB5_21570</name>
</gene>
<accession>A0A7K0CEY3</accession>
<evidence type="ECO:0000259" key="3">
    <source>
        <dbReference type="Pfam" id="PF05448"/>
    </source>
</evidence>
<evidence type="ECO:0000313" key="4">
    <source>
        <dbReference type="EMBL" id="MQY12028.1"/>
    </source>
</evidence>
<feature type="active site" description="Nucleophile" evidence="1">
    <location>
        <position position="194"/>
    </location>
</feature>
<feature type="active site" description="Charge relay system" evidence="1">
    <location>
        <position position="307"/>
    </location>
</feature>
<dbReference type="RefSeq" id="WP_323377690.1">
    <property type="nucleotide sequence ID" value="NZ_WEGJ01000005.1"/>
</dbReference>
<dbReference type="GO" id="GO:0005976">
    <property type="term" value="P:polysaccharide metabolic process"/>
    <property type="evidence" value="ECO:0007669"/>
    <property type="project" value="TreeGrafter"/>
</dbReference>
<proteinExistence type="predicted"/>
<dbReference type="EMBL" id="WEGJ01000005">
    <property type="protein sequence ID" value="MQY12028.1"/>
    <property type="molecule type" value="Genomic_DNA"/>
</dbReference>
<dbReference type="InterPro" id="IPR008391">
    <property type="entry name" value="AXE1_dom"/>
</dbReference>
<dbReference type="InterPro" id="IPR039069">
    <property type="entry name" value="CE7"/>
</dbReference>
<dbReference type="PANTHER" id="PTHR40111">
    <property type="entry name" value="CEPHALOSPORIN-C DEACETYLASE"/>
    <property type="match status" value="1"/>
</dbReference>
<comment type="caution">
    <text evidence="4">The sequence shown here is derived from an EMBL/GenBank/DDBJ whole genome shotgun (WGS) entry which is preliminary data.</text>
</comment>
<keyword evidence="5" id="KW-1185">Reference proteome</keyword>
<dbReference type="Proteomes" id="UP000466345">
    <property type="component" value="Unassembled WGS sequence"/>
</dbReference>
<dbReference type="EC" id="3.1.1.41" evidence="4"/>
<dbReference type="AlphaFoldDB" id="A0A7K0CEY3"/>
<name>A0A7K0CEY3_9ACTN</name>
<protein>
    <submittedName>
        <fullName evidence="4">Cephalosporin-C deacetylase</fullName>
        <ecNumber evidence="4">3.1.1.41</ecNumber>
    </submittedName>
</protein>
<feature type="binding site" evidence="2">
    <location>
        <position position="109"/>
    </location>
    <ligand>
        <name>substrate</name>
    </ligand>
</feature>
<evidence type="ECO:0000256" key="1">
    <source>
        <dbReference type="PIRSR" id="PIRSR639069-1"/>
    </source>
</evidence>
<dbReference type="PANTHER" id="PTHR40111:SF1">
    <property type="entry name" value="CEPHALOSPORIN-C DEACETYLASE"/>
    <property type="match status" value="1"/>
</dbReference>
<evidence type="ECO:0000313" key="5">
    <source>
        <dbReference type="Proteomes" id="UP000466345"/>
    </source>
</evidence>
<organism evidence="4 5">
    <name type="scientific">Streptomyces smaragdinus</name>
    <dbReference type="NCBI Taxonomy" id="2585196"/>
    <lineage>
        <taxon>Bacteria</taxon>
        <taxon>Bacillati</taxon>
        <taxon>Actinomycetota</taxon>
        <taxon>Actinomycetes</taxon>
        <taxon>Kitasatosporales</taxon>
        <taxon>Streptomycetaceae</taxon>
        <taxon>Streptomyces</taxon>
    </lineage>
</organism>
<dbReference type="GO" id="GO:0047739">
    <property type="term" value="F:cephalosporin-C deacetylase activity"/>
    <property type="evidence" value="ECO:0007669"/>
    <property type="project" value="UniProtKB-EC"/>
</dbReference>
<dbReference type="InterPro" id="IPR029058">
    <property type="entry name" value="AB_hydrolase_fold"/>
</dbReference>
<keyword evidence="4" id="KW-0378">Hydrolase</keyword>
<evidence type="ECO:0000256" key="2">
    <source>
        <dbReference type="PIRSR" id="PIRSR639069-2"/>
    </source>
</evidence>
<sequence>MQPSDPAGELAPPAHEFPFDPTYGYGLPELLAVGAPPEPPGFEDFWRGLYDTARRVDPLPELGPPEAEVDGVLVSPVSFRSAGGRRIGGWLTAPADGRITRGCVATHGYGGRRAPEPGLPPVGAATIWPCLRGLGARSLFPDIPPDAGSHVLTGIEDRGTYVLGGCAADVWAAASALLYLLPAASGHLSYLGGSFGGGIGALALPWDDRFDAAALWVPTFGNHPLRLTMPCVGSGEAVRERATGDPAVLDVLPYFDAATAAARLTIPVHVGAALFDPAVPPPGQFAVYNALPAKRGLTVLRAGHFDHEGTAREDAALEEAQREFLTA</sequence>
<reference evidence="4 5" key="1">
    <citation type="submission" date="2019-10" db="EMBL/GenBank/DDBJ databases">
        <title>Streptomyces smaragdinus sp. nov. and Streptomyces fabii sp. nov., isolated from the gut of fungus growing-termite Macrotermes natalensis.</title>
        <authorList>
            <person name="Schwitalla J."/>
            <person name="Benndorf R."/>
            <person name="Martin K."/>
            <person name="De Beer W."/>
            <person name="Kaster A.-K."/>
            <person name="Vollmers J."/>
            <person name="Poulsen M."/>
            <person name="Beemelmanns C."/>
        </authorList>
    </citation>
    <scope>NUCLEOTIDE SEQUENCE [LARGE SCALE GENOMIC DNA]</scope>
    <source>
        <strain evidence="4 5">RB5</strain>
    </source>
</reference>
<dbReference type="Gene3D" id="3.40.50.1820">
    <property type="entry name" value="alpha/beta hydrolase"/>
    <property type="match status" value="1"/>
</dbReference>
<feature type="active site" description="Charge relay system" evidence="1">
    <location>
        <position position="276"/>
    </location>
</feature>